<dbReference type="Gene3D" id="3.10.580.10">
    <property type="entry name" value="CBS-domain"/>
    <property type="match status" value="1"/>
</dbReference>
<dbReference type="PROSITE" id="PS51371">
    <property type="entry name" value="CBS"/>
    <property type="match status" value="1"/>
</dbReference>
<dbReference type="SMART" id="SM00116">
    <property type="entry name" value="CBS"/>
    <property type="match status" value="1"/>
</dbReference>
<protein>
    <recommendedName>
        <fullName evidence="2">CBS domain-containing protein</fullName>
    </recommendedName>
</protein>
<name>X0YNT3_9ZZZZ</name>
<dbReference type="InterPro" id="IPR046342">
    <property type="entry name" value="CBS_dom_sf"/>
</dbReference>
<accession>X0YNT3</accession>
<dbReference type="InterPro" id="IPR000644">
    <property type="entry name" value="CBS_dom"/>
</dbReference>
<dbReference type="Pfam" id="PF00571">
    <property type="entry name" value="CBS"/>
    <property type="match status" value="1"/>
</dbReference>
<evidence type="ECO:0000259" key="2">
    <source>
        <dbReference type="PROSITE" id="PS51371"/>
    </source>
</evidence>
<gene>
    <name evidence="3" type="ORF">S01H1_84051</name>
</gene>
<evidence type="ECO:0000313" key="3">
    <source>
        <dbReference type="EMBL" id="GAG50113.1"/>
    </source>
</evidence>
<feature type="non-terminal residue" evidence="3">
    <location>
        <position position="83"/>
    </location>
</feature>
<organism evidence="3">
    <name type="scientific">marine sediment metagenome</name>
    <dbReference type="NCBI Taxonomy" id="412755"/>
    <lineage>
        <taxon>unclassified sequences</taxon>
        <taxon>metagenomes</taxon>
        <taxon>ecological metagenomes</taxon>
    </lineage>
</organism>
<dbReference type="EMBL" id="BARS01057287">
    <property type="protein sequence ID" value="GAG50113.1"/>
    <property type="molecule type" value="Genomic_DNA"/>
</dbReference>
<feature type="domain" description="CBS" evidence="2">
    <location>
        <begin position="9"/>
        <end position="67"/>
    </location>
</feature>
<proteinExistence type="predicted"/>
<reference evidence="3" key="1">
    <citation type="journal article" date="2014" name="Front. Microbiol.">
        <title>High frequency of phylogenetically diverse reductive dehalogenase-homologous genes in deep subseafloor sedimentary metagenomes.</title>
        <authorList>
            <person name="Kawai M."/>
            <person name="Futagami T."/>
            <person name="Toyoda A."/>
            <person name="Takaki Y."/>
            <person name="Nishi S."/>
            <person name="Hori S."/>
            <person name="Arai W."/>
            <person name="Tsubouchi T."/>
            <person name="Morono Y."/>
            <person name="Uchiyama I."/>
            <person name="Ito T."/>
            <person name="Fujiyama A."/>
            <person name="Inagaki F."/>
            <person name="Takami H."/>
        </authorList>
    </citation>
    <scope>NUCLEOTIDE SEQUENCE</scope>
    <source>
        <strain evidence="3">Expedition CK06-06</strain>
    </source>
</reference>
<dbReference type="SUPFAM" id="SSF54631">
    <property type="entry name" value="CBS-domain pair"/>
    <property type="match status" value="1"/>
</dbReference>
<dbReference type="AlphaFoldDB" id="X0YNT3"/>
<evidence type="ECO:0000256" key="1">
    <source>
        <dbReference type="ARBA" id="ARBA00023122"/>
    </source>
</evidence>
<dbReference type="PANTHER" id="PTHR43080">
    <property type="entry name" value="CBS DOMAIN-CONTAINING PROTEIN CBSX3, MITOCHONDRIAL"/>
    <property type="match status" value="1"/>
</dbReference>
<keyword evidence="1" id="KW-0129">CBS domain</keyword>
<dbReference type="InterPro" id="IPR051257">
    <property type="entry name" value="Diverse_CBS-Domain"/>
</dbReference>
<dbReference type="PANTHER" id="PTHR43080:SF2">
    <property type="entry name" value="CBS DOMAIN-CONTAINING PROTEIN"/>
    <property type="match status" value="1"/>
</dbReference>
<comment type="caution">
    <text evidence="3">The sequence shown here is derived from an EMBL/GenBank/DDBJ whole genome shotgun (WGS) entry which is preliminary data.</text>
</comment>
<sequence>MVSQVKKYMTKEVTTIDYDANVTDAAKIMTVDKDYKGYVIVLQKGKPKGIVTEKDLVNKVIVGGLDPAKTSVSEIMSTPLITV</sequence>